<organism evidence="1 2">
    <name type="scientific">Solihabitans fulvus</name>
    <dbReference type="NCBI Taxonomy" id="1892852"/>
    <lineage>
        <taxon>Bacteria</taxon>
        <taxon>Bacillati</taxon>
        <taxon>Actinomycetota</taxon>
        <taxon>Actinomycetes</taxon>
        <taxon>Pseudonocardiales</taxon>
        <taxon>Pseudonocardiaceae</taxon>
        <taxon>Solihabitans</taxon>
    </lineage>
</organism>
<evidence type="ECO:0000313" key="2">
    <source>
        <dbReference type="Proteomes" id="UP000323454"/>
    </source>
</evidence>
<dbReference type="Proteomes" id="UP000323454">
    <property type="component" value="Unassembled WGS sequence"/>
</dbReference>
<keyword evidence="2" id="KW-1185">Reference proteome</keyword>
<reference evidence="1 2" key="1">
    <citation type="submission" date="2019-09" db="EMBL/GenBank/DDBJ databases">
        <title>Goodfellowia gen. nov., a new genus of the Pseudonocardineae related to Actinoalloteichus, containing Goodfellowia coeruleoviolacea gen. nov., comb. nov. gen. nov., comb. nov.</title>
        <authorList>
            <person name="Labeda D."/>
        </authorList>
    </citation>
    <scope>NUCLEOTIDE SEQUENCE [LARGE SCALE GENOMIC DNA]</scope>
    <source>
        <strain evidence="1 2">AN110305</strain>
    </source>
</reference>
<comment type="caution">
    <text evidence="1">The sequence shown here is derived from an EMBL/GenBank/DDBJ whole genome shotgun (WGS) entry which is preliminary data.</text>
</comment>
<reference evidence="1 2" key="2">
    <citation type="submission" date="2019-09" db="EMBL/GenBank/DDBJ databases">
        <authorList>
            <person name="Jin C."/>
        </authorList>
    </citation>
    <scope>NUCLEOTIDE SEQUENCE [LARGE SCALE GENOMIC DNA]</scope>
    <source>
        <strain evidence="1 2">AN110305</strain>
    </source>
</reference>
<protein>
    <submittedName>
        <fullName evidence="1">Uncharacterized protein</fullName>
    </submittedName>
</protein>
<dbReference type="AlphaFoldDB" id="A0A5B2WL87"/>
<proteinExistence type="predicted"/>
<name>A0A5B2WL87_9PSEU</name>
<dbReference type="EMBL" id="VUOB01000085">
    <property type="protein sequence ID" value="KAA2251249.1"/>
    <property type="molecule type" value="Genomic_DNA"/>
</dbReference>
<sequence length="149" mass="15559">MHVRDVRRRPAHDGVQAEQRGGVAGAGRLLRGVVLLGQADQVPDYGDLGGTDLLGGVVEAVGGVRAALGRGAQVAVRRDERVPVLFRRVACAAVHRVQGLARGPVGVRRQAADLLTRGAPCGRGRAQLVLVRLRPVHPGLGREVGELGG</sequence>
<gene>
    <name evidence="1" type="ORF">F0L68_38190</name>
</gene>
<accession>A0A5B2WL87</accession>
<evidence type="ECO:0000313" key="1">
    <source>
        <dbReference type="EMBL" id="KAA2251249.1"/>
    </source>
</evidence>